<evidence type="ECO:0000256" key="1">
    <source>
        <dbReference type="ARBA" id="ARBA00004651"/>
    </source>
</evidence>
<dbReference type="InterPro" id="IPR011701">
    <property type="entry name" value="MFS"/>
</dbReference>
<feature type="transmembrane region" description="Helical" evidence="7">
    <location>
        <begin position="73"/>
        <end position="92"/>
    </location>
</feature>
<sequence>MLNLSPPIYALLIATFLQKFTEFLVIPFLSIYLVSQYHYSGFTVGTILAVVAITKMVMSFIAAPFLDQYDKKVIIYIGLSICVISFASFPFIHNYIGFIAFSIFSSVGTSLAVPLYKALISILSPEDKKKLVFNVRYYLINLAAAFAPLLSTQWRAIGYANLFYAVALAYSINILVFVYTFTKFNIDLSHFKQATSLSFKRSINIFKNNISFVYLIVGAIFFTFGYNQMTVLLPQFFTHEHGAHTASSLYAQLVLVNGITVLTCQYFIYKIGNKVPTKNAVMIGGTLLPIGLLLLGTMTHIVMLIVAMFIFTIGEMFVFTMLDIRIDEISQEGLKGSYYSLAGLQNFGGLLAPLLGGYLLDVTQHGFILFGILALITFISVWLFSLSKKKEIYTA</sequence>
<organism evidence="9 10">
    <name type="scientific">Staphylococcus kloosii</name>
    <dbReference type="NCBI Taxonomy" id="29384"/>
    <lineage>
        <taxon>Bacteria</taxon>
        <taxon>Bacillati</taxon>
        <taxon>Bacillota</taxon>
        <taxon>Bacilli</taxon>
        <taxon>Bacillales</taxon>
        <taxon>Staphylococcaceae</taxon>
        <taxon>Staphylococcus</taxon>
    </lineage>
</organism>
<evidence type="ECO:0000256" key="5">
    <source>
        <dbReference type="ARBA" id="ARBA00022989"/>
    </source>
</evidence>
<dbReference type="EMBL" id="LUGM01000002">
    <property type="protein sequence ID" value="KYH15253.1"/>
    <property type="molecule type" value="Genomic_DNA"/>
</dbReference>
<dbReference type="RefSeq" id="WP_061855395.1">
    <property type="nucleotide sequence ID" value="NZ_LUGM01000002.1"/>
</dbReference>
<proteinExistence type="predicted"/>
<evidence type="ECO:0000256" key="7">
    <source>
        <dbReference type="SAM" id="Phobius"/>
    </source>
</evidence>
<protein>
    <recommendedName>
        <fullName evidence="8">Major facilitator superfamily (MFS) profile domain-containing protein</fullName>
    </recommendedName>
</protein>
<gene>
    <name evidence="9" type="ORF">A0131_10810</name>
</gene>
<comment type="subcellular location">
    <subcellularLocation>
        <location evidence="1">Cell membrane</location>
        <topology evidence="1">Multi-pass membrane protein</topology>
    </subcellularLocation>
</comment>
<evidence type="ECO:0000256" key="6">
    <source>
        <dbReference type="ARBA" id="ARBA00023136"/>
    </source>
</evidence>
<accession>A0A151A7G4</accession>
<name>A0A151A7G4_9STAP</name>
<dbReference type="PANTHER" id="PTHR23517">
    <property type="entry name" value="RESISTANCE PROTEIN MDTM, PUTATIVE-RELATED-RELATED"/>
    <property type="match status" value="1"/>
</dbReference>
<feature type="transmembrane region" description="Helical" evidence="7">
    <location>
        <begin position="7"/>
        <end position="33"/>
    </location>
</feature>
<dbReference type="AlphaFoldDB" id="A0A151A7G4"/>
<evidence type="ECO:0000256" key="4">
    <source>
        <dbReference type="ARBA" id="ARBA00022692"/>
    </source>
</evidence>
<feature type="domain" description="Major facilitator superfamily (MFS) profile" evidence="8">
    <location>
        <begin position="7"/>
        <end position="389"/>
    </location>
</feature>
<dbReference type="Gene3D" id="1.20.1250.20">
    <property type="entry name" value="MFS general substrate transporter like domains"/>
    <property type="match status" value="1"/>
</dbReference>
<evidence type="ECO:0000313" key="10">
    <source>
        <dbReference type="Proteomes" id="UP000075418"/>
    </source>
</evidence>
<comment type="caution">
    <text evidence="9">The sequence shown here is derived from an EMBL/GenBank/DDBJ whole genome shotgun (WGS) entry which is preliminary data.</text>
</comment>
<evidence type="ECO:0000256" key="3">
    <source>
        <dbReference type="ARBA" id="ARBA00022475"/>
    </source>
</evidence>
<dbReference type="Proteomes" id="UP000075418">
    <property type="component" value="Unassembled WGS sequence"/>
</dbReference>
<dbReference type="Pfam" id="PF07690">
    <property type="entry name" value="MFS_1"/>
    <property type="match status" value="1"/>
</dbReference>
<dbReference type="GO" id="GO:0022857">
    <property type="term" value="F:transmembrane transporter activity"/>
    <property type="evidence" value="ECO:0007669"/>
    <property type="project" value="InterPro"/>
</dbReference>
<dbReference type="PROSITE" id="PS50850">
    <property type="entry name" value="MFS"/>
    <property type="match status" value="1"/>
</dbReference>
<keyword evidence="3" id="KW-1003">Cell membrane</keyword>
<dbReference type="GO" id="GO:0005886">
    <property type="term" value="C:plasma membrane"/>
    <property type="evidence" value="ECO:0007669"/>
    <property type="project" value="UniProtKB-SubCell"/>
</dbReference>
<dbReference type="InterPro" id="IPR050171">
    <property type="entry name" value="MFS_Transporters"/>
</dbReference>
<keyword evidence="5 7" id="KW-1133">Transmembrane helix</keyword>
<dbReference type="SUPFAM" id="SSF103473">
    <property type="entry name" value="MFS general substrate transporter"/>
    <property type="match status" value="1"/>
</dbReference>
<feature type="transmembrane region" description="Helical" evidence="7">
    <location>
        <begin position="131"/>
        <end position="150"/>
    </location>
</feature>
<dbReference type="InterPro" id="IPR020846">
    <property type="entry name" value="MFS_dom"/>
</dbReference>
<evidence type="ECO:0000259" key="8">
    <source>
        <dbReference type="PROSITE" id="PS50850"/>
    </source>
</evidence>
<dbReference type="InterPro" id="IPR036259">
    <property type="entry name" value="MFS_trans_sf"/>
</dbReference>
<feature type="transmembrane region" description="Helical" evidence="7">
    <location>
        <begin position="39"/>
        <end position="66"/>
    </location>
</feature>
<feature type="transmembrane region" description="Helical" evidence="7">
    <location>
        <begin position="162"/>
        <end position="182"/>
    </location>
</feature>
<feature type="transmembrane region" description="Helical" evidence="7">
    <location>
        <begin position="210"/>
        <end position="229"/>
    </location>
</feature>
<reference evidence="9 10" key="1">
    <citation type="submission" date="2016-02" db="EMBL/GenBank/DDBJ databases">
        <title>Draft genome sequence of hydrocarbon degrading Staphylococcus saprophyticus Strain CNV2, isolated from crude-oil contaminated soil from Noonmati Oil Refinery, Guwahati, Assam, India.</title>
        <authorList>
            <person name="Mukherjee A."/>
            <person name="Chettri B."/>
            <person name="Langpoklakpam J."/>
            <person name="Singh A.K."/>
            <person name="Chattopadhyay D.J."/>
        </authorList>
    </citation>
    <scope>NUCLEOTIDE SEQUENCE [LARGE SCALE GENOMIC DNA]</scope>
    <source>
        <strain evidence="9 10">CNV2</strain>
    </source>
</reference>
<dbReference type="PANTHER" id="PTHR23517:SF2">
    <property type="entry name" value="MULTIDRUG RESISTANCE PROTEIN MDTH"/>
    <property type="match status" value="1"/>
</dbReference>
<feature type="transmembrane region" description="Helical" evidence="7">
    <location>
        <begin position="366"/>
        <end position="386"/>
    </location>
</feature>
<evidence type="ECO:0000313" key="9">
    <source>
        <dbReference type="EMBL" id="KYH15253.1"/>
    </source>
</evidence>
<keyword evidence="4 7" id="KW-0812">Transmembrane</keyword>
<evidence type="ECO:0000256" key="2">
    <source>
        <dbReference type="ARBA" id="ARBA00022448"/>
    </source>
</evidence>
<keyword evidence="6 7" id="KW-0472">Membrane</keyword>
<feature type="transmembrane region" description="Helical" evidence="7">
    <location>
        <begin position="249"/>
        <end position="268"/>
    </location>
</feature>
<keyword evidence="2" id="KW-0813">Transport</keyword>
<feature type="transmembrane region" description="Helical" evidence="7">
    <location>
        <begin position="98"/>
        <end position="119"/>
    </location>
</feature>